<dbReference type="AlphaFoldDB" id="A0A7Y0X6D5"/>
<organism evidence="1 2">
    <name type="scientific">Vibrio parahaemolyticus</name>
    <dbReference type="NCBI Taxonomy" id="670"/>
    <lineage>
        <taxon>Bacteria</taxon>
        <taxon>Pseudomonadati</taxon>
        <taxon>Pseudomonadota</taxon>
        <taxon>Gammaproteobacteria</taxon>
        <taxon>Vibrionales</taxon>
        <taxon>Vibrionaceae</taxon>
        <taxon>Vibrio</taxon>
    </lineage>
</organism>
<protein>
    <submittedName>
        <fullName evidence="1">Helix-turn-helix domain-containing protein</fullName>
    </submittedName>
</protein>
<feature type="non-terminal residue" evidence="1">
    <location>
        <position position="1"/>
    </location>
</feature>
<dbReference type="InterPro" id="IPR036388">
    <property type="entry name" value="WH-like_DNA-bd_sf"/>
</dbReference>
<evidence type="ECO:0000313" key="2">
    <source>
        <dbReference type="Proteomes" id="UP000555836"/>
    </source>
</evidence>
<evidence type="ECO:0000313" key="1">
    <source>
        <dbReference type="EMBL" id="NMU26885.1"/>
    </source>
</evidence>
<dbReference type="Pfam" id="PF13384">
    <property type="entry name" value="HTH_23"/>
    <property type="match status" value="1"/>
</dbReference>
<dbReference type="Proteomes" id="UP000555836">
    <property type="component" value="Unassembled WGS sequence"/>
</dbReference>
<name>A0A7Y0X6D5_VIBPH</name>
<dbReference type="EMBL" id="JABCLD010001557">
    <property type="protein sequence ID" value="NMU26885.1"/>
    <property type="molecule type" value="Genomic_DNA"/>
</dbReference>
<sequence>YKGRTTAMRLKSEVAQLLADDISQRKIAAQLNISLSSVQRIVKQLKQDDPL</sequence>
<proteinExistence type="predicted"/>
<comment type="caution">
    <text evidence="1">The sequence shown here is derived from an EMBL/GenBank/DDBJ whole genome shotgun (WGS) entry which is preliminary data.</text>
</comment>
<dbReference type="SUPFAM" id="SSF46689">
    <property type="entry name" value="Homeodomain-like"/>
    <property type="match status" value="1"/>
</dbReference>
<accession>A0A7Y0X6D5</accession>
<dbReference type="Gene3D" id="1.10.10.10">
    <property type="entry name" value="Winged helix-like DNA-binding domain superfamily/Winged helix DNA-binding domain"/>
    <property type="match status" value="1"/>
</dbReference>
<gene>
    <name evidence="1" type="ORF">HKB21_14800</name>
</gene>
<reference evidence="1 2" key="1">
    <citation type="submission" date="2020-04" db="EMBL/GenBank/DDBJ databases">
        <title>Whole-genome sequencing of Vibrio spp. from China reveals different genetic environments of blaCTX-M-14 among diverse lineages.</title>
        <authorList>
            <person name="Zheng Z."/>
            <person name="Ye L."/>
            <person name="Chen S."/>
        </authorList>
    </citation>
    <scope>NUCLEOTIDE SEQUENCE [LARGE SCALE GENOMIC DNA]</scope>
    <source>
        <strain evidence="1 2">Vb0574</strain>
    </source>
</reference>
<dbReference type="InterPro" id="IPR009057">
    <property type="entry name" value="Homeodomain-like_sf"/>
</dbReference>